<keyword evidence="4" id="KW-0560">Oxidoreductase</keyword>
<evidence type="ECO:0000256" key="1">
    <source>
        <dbReference type="ARBA" id="ARBA00006105"/>
    </source>
</evidence>
<dbReference type="FunFam" id="3.10.120.10:FF:000001">
    <property type="entry name" value="Cytochrome b5 reductase 4"/>
    <property type="match status" value="1"/>
</dbReference>
<dbReference type="FunFam" id="3.40.50.80:FF:000021">
    <property type="entry name" value="Cytochrome b5 reductase 4"/>
    <property type="match status" value="1"/>
</dbReference>
<keyword evidence="3" id="KW-0479">Metal-binding</keyword>
<dbReference type="InterPro" id="IPR018506">
    <property type="entry name" value="Cyt_B5_heme-BS"/>
</dbReference>
<dbReference type="InterPro" id="IPR039261">
    <property type="entry name" value="FNR_nucleotide-bd"/>
</dbReference>
<keyword evidence="5" id="KW-0408">Iron</keyword>
<name>U5EYQ7_9DIPT</name>
<dbReference type="Gene3D" id="2.40.30.10">
    <property type="entry name" value="Translation factors"/>
    <property type="match status" value="1"/>
</dbReference>
<dbReference type="PANTHER" id="PTHR46237:SF1">
    <property type="entry name" value="CYTOCHROME B5 REDUCTASE 4"/>
    <property type="match status" value="1"/>
</dbReference>
<dbReference type="InterPro" id="IPR001433">
    <property type="entry name" value="OxRdtase_FAD/NAD-bd"/>
</dbReference>
<dbReference type="InterPro" id="IPR051872">
    <property type="entry name" value="Cytochrome_b5/Flavoprotein_Rdt"/>
</dbReference>
<dbReference type="CDD" id="cd06183">
    <property type="entry name" value="cyt_b5_reduct_like"/>
    <property type="match status" value="1"/>
</dbReference>
<feature type="domain" description="Cytochrome b5 heme-binding" evidence="6">
    <location>
        <begin position="37"/>
        <end position="113"/>
    </location>
</feature>
<reference evidence="7" key="1">
    <citation type="journal article" date="2014" name="Insect Biochem. Mol. Biol.">
        <title>An insight into the sialome of the frog biting fly, Corethrella appendiculata.</title>
        <authorList>
            <person name="Ribeiro J.M.C."/>
            <person name="Chagas A.C."/>
            <person name="Pham V.M."/>
            <person name="Lounibos L.P."/>
            <person name="Calvo E."/>
        </authorList>
    </citation>
    <scope>NUCLEOTIDE SEQUENCE</scope>
    <source>
        <tissue evidence="7">Salivary glands</tissue>
    </source>
</reference>
<dbReference type="GO" id="GO:0006801">
    <property type="term" value="P:superoxide metabolic process"/>
    <property type="evidence" value="ECO:0007669"/>
    <property type="project" value="TreeGrafter"/>
</dbReference>
<dbReference type="GO" id="GO:0005783">
    <property type="term" value="C:endoplasmic reticulum"/>
    <property type="evidence" value="ECO:0007669"/>
    <property type="project" value="TreeGrafter"/>
</dbReference>
<dbReference type="GO" id="GO:0046872">
    <property type="term" value="F:metal ion binding"/>
    <property type="evidence" value="ECO:0007669"/>
    <property type="project" value="UniProtKB-KW"/>
</dbReference>
<dbReference type="InterPro" id="IPR036400">
    <property type="entry name" value="Cyt_B5-like_heme/steroid_sf"/>
</dbReference>
<dbReference type="AlphaFoldDB" id="U5EYQ7"/>
<evidence type="ECO:0000256" key="5">
    <source>
        <dbReference type="ARBA" id="ARBA00023004"/>
    </source>
</evidence>
<evidence type="ECO:0000256" key="3">
    <source>
        <dbReference type="ARBA" id="ARBA00022723"/>
    </source>
</evidence>
<evidence type="ECO:0000256" key="4">
    <source>
        <dbReference type="ARBA" id="ARBA00023002"/>
    </source>
</evidence>
<proteinExistence type="evidence at transcript level"/>
<dbReference type="InterPro" id="IPR008333">
    <property type="entry name" value="Cbr1-like_FAD-bd_dom"/>
</dbReference>
<evidence type="ECO:0000313" key="7">
    <source>
        <dbReference type="EMBL" id="JAB59737.1"/>
    </source>
</evidence>
<dbReference type="InterPro" id="IPR017938">
    <property type="entry name" value="Riboflavin_synthase-like_b-brl"/>
</dbReference>
<dbReference type="Pfam" id="PF00970">
    <property type="entry name" value="FAD_binding_6"/>
    <property type="match status" value="1"/>
</dbReference>
<dbReference type="PRINTS" id="PR00406">
    <property type="entry name" value="CYTB5RDTASE"/>
</dbReference>
<sequence>ATGNPRNKTALKPGHSLMDWIRLGSSGTDLTGCGGAVKAISHQELAKHDKVDDAWVAIRGKVYNVTRYMDFHPGGVDELMKGVGKDATKQFDEVHAWVNYEQLLNKCYLGPLRNTVTLNLMDKQTKSKSASFLSPTSNNSTSSLLKFSQTTDNGIGGGGGSEHKPTTITTASSATTIEQLQQKQSSILSSSSSEESLNNIKIMPRFDWIQKSSEITFIFYTKTLLNPGLVVEFVNNLEFNCHLLIDSNNIYFYKFHLNNNIEWPCIVRTSIETGKLELIFQKLLPGLWTTYGQMESKKLIDLDLIVNEYDVTKCEQVTHDSYAILLRPKNNSIIQLTPIGYHVSVSAKINNEFITRSYTPVPLSYTPFAGSDCDAVTSIPLIIKTYSNGILSKFITQRQPTLATSLHISQPTGNFILSKLKQHCRIGLLAAGSGITPILTLLNYLIERSCNKIEFINLLYFNKTESDIWCRDHLDKLCKKDKRLSLTHILSEPIDENDNTYRWCGETGRITPEIIGKIINIKSVNYCTFCCVCGPKPFNELCTKYFNDAGYNMNYLHCFQG</sequence>
<dbReference type="Gene3D" id="2.60.40.790">
    <property type="match status" value="1"/>
</dbReference>
<comment type="similarity">
    <text evidence="1">Belongs to the flavoprotein pyridine nucleotide cytochrome reductase family.</text>
</comment>
<dbReference type="SUPFAM" id="SSF52343">
    <property type="entry name" value="Ferredoxin reductase-like, C-terminal NADP-linked domain"/>
    <property type="match status" value="1"/>
</dbReference>
<organism evidence="7">
    <name type="scientific">Corethrella appendiculata</name>
    <dbReference type="NCBI Taxonomy" id="1370023"/>
    <lineage>
        <taxon>Eukaryota</taxon>
        <taxon>Metazoa</taxon>
        <taxon>Ecdysozoa</taxon>
        <taxon>Arthropoda</taxon>
        <taxon>Hexapoda</taxon>
        <taxon>Insecta</taxon>
        <taxon>Pterygota</taxon>
        <taxon>Neoptera</taxon>
        <taxon>Endopterygota</taxon>
        <taxon>Diptera</taxon>
        <taxon>Nematocera</taxon>
        <taxon>Culicoidea</taxon>
        <taxon>Chaoboridae</taxon>
        <taxon>Corethrella</taxon>
    </lineage>
</organism>
<dbReference type="Pfam" id="PF00175">
    <property type="entry name" value="NAD_binding_1"/>
    <property type="match status" value="1"/>
</dbReference>
<dbReference type="InterPro" id="IPR001199">
    <property type="entry name" value="Cyt_B5-like_heme/steroid-bd"/>
</dbReference>
<dbReference type="PROSITE" id="PS50255">
    <property type="entry name" value="CYTOCHROME_B5_2"/>
    <property type="match status" value="1"/>
</dbReference>
<dbReference type="PROSITE" id="PS00191">
    <property type="entry name" value="CYTOCHROME_B5_1"/>
    <property type="match status" value="1"/>
</dbReference>
<dbReference type="PRINTS" id="PR00363">
    <property type="entry name" value="CYTOCHROMEB5"/>
</dbReference>
<dbReference type="InterPro" id="IPR008978">
    <property type="entry name" value="HSP20-like_chaperone"/>
</dbReference>
<dbReference type="Pfam" id="PF00173">
    <property type="entry name" value="Cyt-b5"/>
    <property type="match status" value="1"/>
</dbReference>
<dbReference type="SMART" id="SM01117">
    <property type="entry name" value="Cyt-b5"/>
    <property type="match status" value="1"/>
</dbReference>
<dbReference type="PANTHER" id="PTHR46237">
    <property type="entry name" value="CYTOCHROME B5 REDUCTASE 4 FAMILY MEMBER"/>
    <property type="match status" value="1"/>
</dbReference>
<feature type="non-terminal residue" evidence="7">
    <location>
        <position position="1"/>
    </location>
</feature>
<keyword evidence="2" id="KW-0349">Heme</keyword>
<protein>
    <submittedName>
        <fullName evidence="7">Putative cytochrome b5 reductase 4</fullName>
    </submittedName>
</protein>
<evidence type="ECO:0000256" key="2">
    <source>
        <dbReference type="ARBA" id="ARBA00022617"/>
    </source>
</evidence>
<dbReference type="EMBL" id="GANO01000134">
    <property type="protein sequence ID" value="JAB59737.1"/>
    <property type="molecule type" value="mRNA"/>
</dbReference>
<dbReference type="SUPFAM" id="SSF55856">
    <property type="entry name" value="Cytochrome b5-like heme/steroid binding domain"/>
    <property type="match status" value="1"/>
</dbReference>
<dbReference type="SUPFAM" id="SSF49764">
    <property type="entry name" value="HSP20-like chaperones"/>
    <property type="match status" value="1"/>
</dbReference>
<dbReference type="GO" id="GO:0020037">
    <property type="term" value="F:heme binding"/>
    <property type="evidence" value="ECO:0007669"/>
    <property type="project" value="InterPro"/>
</dbReference>
<dbReference type="Gene3D" id="3.10.120.10">
    <property type="entry name" value="Cytochrome b5-like heme/steroid binding domain"/>
    <property type="match status" value="1"/>
</dbReference>
<dbReference type="GO" id="GO:0004128">
    <property type="term" value="F:cytochrome-b5 reductase activity, acting on NAD(P)H"/>
    <property type="evidence" value="ECO:0007669"/>
    <property type="project" value="TreeGrafter"/>
</dbReference>
<dbReference type="SUPFAM" id="SSF63380">
    <property type="entry name" value="Riboflavin synthase domain-like"/>
    <property type="match status" value="1"/>
</dbReference>
<accession>U5EYQ7</accession>
<dbReference type="Gene3D" id="3.40.50.80">
    <property type="entry name" value="Nucleotide-binding domain of ferredoxin-NADP reductase (FNR) module"/>
    <property type="match status" value="1"/>
</dbReference>
<evidence type="ECO:0000259" key="6">
    <source>
        <dbReference type="PROSITE" id="PS50255"/>
    </source>
</evidence>